<dbReference type="InterPro" id="IPR007111">
    <property type="entry name" value="NACHT_NTPase"/>
</dbReference>
<dbReference type="PROSITE" id="PS50088">
    <property type="entry name" value="ANK_REPEAT"/>
    <property type="match status" value="15"/>
</dbReference>
<dbReference type="Proteomes" id="UP000789595">
    <property type="component" value="Unassembled WGS sequence"/>
</dbReference>
<dbReference type="SMART" id="SM00333">
    <property type="entry name" value="TUDOR"/>
    <property type="match status" value="2"/>
</dbReference>
<dbReference type="Pfam" id="PF00023">
    <property type="entry name" value="Ank"/>
    <property type="match status" value="1"/>
</dbReference>
<dbReference type="PANTHER" id="PTHR24123">
    <property type="entry name" value="ANKYRIN REPEAT-CONTAINING"/>
    <property type="match status" value="1"/>
</dbReference>
<evidence type="ECO:0000256" key="4">
    <source>
        <dbReference type="PROSITE-ProRule" id="PRU00023"/>
    </source>
</evidence>
<accession>A0A8J2SG46</accession>
<dbReference type="InterPro" id="IPR011047">
    <property type="entry name" value="Quinoprotein_ADH-like_sf"/>
</dbReference>
<dbReference type="CDD" id="cd04508">
    <property type="entry name" value="Tudor_SF"/>
    <property type="match status" value="2"/>
</dbReference>
<evidence type="ECO:0000256" key="3">
    <source>
        <dbReference type="ARBA" id="ARBA00023043"/>
    </source>
</evidence>
<dbReference type="Gene3D" id="1.25.40.20">
    <property type="entry name" value="Ankyrin repeat-containing domain"/>
    <property type="match status" value="7"/>
</dbReference>
<dbReference type="Pfam" id="PF12796">
    <property type="entry name" value="Ank_2"/>
    <property type="match status" value="6"/>
</dbReference>
<dbReference type="InterPro" id="IPR019775">
    <property type="entry name" value="WD40_repeat_CS"/>
</dbReference>
<feature type="repeat" description="ANK" evidence="4">
    <location>
        <begin position="1677"/>
        <end position="1709"/>
    </location>
</feature>
<feature type="repeat" description="ANK" evidence="4">
    <location>
        <begin position="1644"/>
        <end position="1676"/>
    </location>
</feature>
<dbReference type="PROSITE" id="PS00678">
    <property type="entry name" value="WD_REPEATS_1"/>
    <property type="match status" value="2"/>
</dbReference>
<dbReference type="InterPro" id="IPR027417">
    <property type="entry name" value="P-loop_NTPase"/>
</dbReference>
<feature type="repeat" description="ANK" evidence="4">
    <location>
        <begin position="1513"/>
        <end position="1545"/>
    </location>
</feature>
<dbReference type="InterPro" id="IPR056884">
    <property type="entry name" value="NPHP3-like_N"/>
</dbReference>
<feature type="repeat" description="ANK" evidence="4">
    <location>
        <begin position="1954"/>
        <end position="1986"/>
    </location>
</feature>
<name>A0A8J2SG46_9STRA</name>
<feature type="repeat" description="ANK" evidence="4">
    <location>
        <begin position="2094"/>
        <end position="2126"/>
    </location>
</feature>
<feature type="repeat" description="ANK" evidence="4">
    <location>
        <begin position="1922"/>
        <end position="1954"/>
    </location>
</feature>
<keyword evidence="2" id="KW-0677">Repeat</keyword>
<feature type="repeat" description="ANK" evidence="4">
    <location>
        <begin position="1831"/>
        <end position="1863"/>
    </location>
</feature>
<feature type="repeat" description="ANK" evidence="4">
    <location>
        <begin position="1480"/>
        <end position="1512"/>
    </location>
</feature>
<dbReference type="Pfam" id="PF00400">
    <property type="entry name" value="WD40"/>
    <property type="match status" value="2"/>
</dbReference>
<dbReference type="SUPFAM" id="SSF50978">
    <property type="entry name" value="WD40 repeat-like"/>
    <property type="match status" value="1"/>
</dbReference>
<dbReference type="PROSITE" id="PS50294">
    <property type="entry name" value="WD_REPEATS_REGION"/>
    <property type="match status" value="1"/>
</dbReference>
<dbReference type="PROSITE" id="PS50082">
    <property type="entry name" value="WD_REPEATS_2"/>
    <property type="match status" value="2"/>
</dbReference>
<dbReference type="PROSITE" id="PS50837">
    <property type="entry name" value="NACHT"/>
    <property type="match status" value="1"/>
</dbReference>
<feature type="repeat" description="ANK" evidence="4">
    <location>
        <begin position="1578"/>
        <end position="1610"/>
    </location>
</feature>
<dbReference type="InterPro" id="IPR002110">
    <property type="entry name" value="Ankyrin_rpt"/>
</dbReference>
<feature type="repeat" description="WD" evidence="5">
    <location>
        <begin position="1354"/>
        <end position="1391"/>
    </location>
</feature>
<dbReference type="SMART" id="SM00320">
    <property type="entry name" value="WD40"/>
    <property type="match status" value="8"/>
</dbReference>
<dbReference type="SUPFAM" id="SSF50998">
    <property type="entry name" value="Quinoprotein alcohol dehydrogenase-like"/>
    <property type="match status" value="1"/>
</dbReference>
<keyword evidence="1 5" id="KW-0853">WD repeat</keyword>
<dbReference type="Gene3D" id="2.130.10.10">
    <property type="entry name" value="YVTN repeat-like/Quinoprotein amine dehydrogenase"/>
    <property type="match status" value="3"/>
</dbReference>
<sequence>MGGGVSSLPAEVSLAEAKELAGAKWQPAWDQKFAEAKISRDEAIQCWKDAEARAAISEALYEKLHGTNRSGVAETLDFSAIVNEKRGQHLPGTREWVFEAVMRWRTEPEAAKLFWLVGGGGTGKSVAAAELLARLLDKENVAAWHFCKHTEPARSAPAVLLRSLAGMLCATVEGFEDALKESTGVETDKVDELFEALVAKPLREVEAPRGADDALVLIIDALDELPRDALQPVLSLLATELKTLPPWIKLVVTSRDEAQIKAALKGYTPSELRVDEARNRQDVRAYLTVLAKEHVELEVTMESLRHEVEAKFPGLKNLDTFADLEDPLRRSKGAYDEAVRGVAGIHELEKYKERRLDLVQDETDFEKLYADASLAQTVLVEALKTLPGNVSDPGVKGRGSAERKLADKYTDRNGVPHPEKFRDLARATVLFESAADLLKVLTELDGGGLGLEIAQLKNKFASPTPLGYRDMNLNVSVRLDDGRKHLAEVQLNLKSVADAKHIAHEQYEVIRLALPKMCEGTSVGAGALEAFIAERLNSSALDAAVTSLERKAGGLMLYARLIADQLEATSGKIDFASVGALPAGLDEIYAENFRRVFVDDASWGDALPLVELICAAAEPLTIDAASGALGWDRARCKKVCDGVSLLFPLREGEVIGVLHKTVTDWLTGEAPFNKRSAKDAFFVARDAAHRRLARACARAIRAEALDTESHSSDAAADEALASFVEGEGGVASDAYALRWCLFHMKRSCSEGEAFAVACSLSYVRKRSDCDIVSFVADLNVLQGQDTLLLSDSLVLSRNLLSRGLPLVEQLWQRLVPRADAESSLAAQRLAEDLRRVASKLPLSAVRPMGLTAAGGAERCLIETQAECLATFVDPATGEPRVACAYEYDKKVFVYDPVAGGAALVVIDMRASALAVFKDPVTGEPRLACGSYKRLFIVDPVAGGEALLVIDTSAWSLAVFTDPATGAPRLVTSSGKIFDPIAGGEALLVLEVDSAKLAVFADTATGAPRLACASGEKVHVFDPVAGGEALLVLDIGSEVETLAVFKEPAASTPRLACGSNDGNVRVFDAVSGGDALLVLEVGSEVKALVAFEDLKTGALRLASGSKDKKVRVFDPVAGGEALVVLEGHTRDVEALTAFVDPATGEPRLVSGSRDVRVWNPAAGGAAIEAEPEGHSDPVMALVTFVDPATGALRVATGSYDKTIRVWDAETGDVLLVIDVGDYVTALAFFADPATGAPRLACSCDEEVRIYDPVAGGETLLVIDVGSEVLALAFFADPATGAPRLACCCWRDEKVRILDPVAGGEALLVIDAGSKVCALAVFADPATGVLRIACGCSNGKVRIFELVAGGEALVVLEGHAASVGALTVFEDPATGGLRLASGSDDRFVRVWDLAAGGAALFVLDVGSGGANALTAFTDPATGETRLASGSGKTLRVWDATKGGAAVRVIPFDDEVKTLAVRSDTSGLFVAFGKRWGELRIESATTPLTAACYKGEVDTINALLQQGANVDQEDGDGYTPLFVVSLKGHANAALLLLDAGAAVDKRRAGDWSPFGIACALGHLNLATLLVERGAAVDLCLDGTAPLLFAYRNQNLDVMRLCLERGADVNLADKEGTTVLYDACYNGHAGTARLLLEKGAEVNRATEHGQTPLHIACRKGHVEAARLLLDRDAEVDRADNRGRTPLFIACENGHVDAARMLLDKGAEVDRADKRGRRPLDIAKREDHDAVVALLEDHLYPRHATAKAGEVDAMTRILDGGAEVDQAKGDGKTFLFVACEHGHVDLVRLLLDKGAEVDRADEDGRTPLFIACQNGHVDVVRLLLDKGAEVDRAEKKGATPLHIACYKGHVDAARLLLDKGAEVDWAEKHGATPLYIACRKGRVDAARLLLDNGAEVDRAKEDGETPLEVAQRKGHAAVVALLEEHIDAKFPLHAAARTGDVKTMTQLIDGGAEVDAKKDGATPLHIACEKGHVDVARLLLERGAALKVDSSALCEGDAVEVRYRGREKYYPGKISRDCGEGKYDIAYDDGEWEKNVEARLIRKLPLSPLAIAKENGHAAVVALLAEHLYPLHATAKAGDVDAMTRILDGGAEVDQAKGDGKTFLFVACEHGHVDLVRLLLDKGAEVDRATENGATPLFIACEHGHVDAARLLLERGAVVDSSALCEGDAVEARYQGRKYYPGKISRDCGEGKYDIAYDDGDGETGVDARLIRKLPLSPLAIAKENGHAAVFALLAEHQK</sequence>
<dbReference type="InterPro" id="IPR051165">
    <property type="entry name" value="Multifunctional_ANK_Repeat"/>
</dbReference>
<organism evidence="7 8">
    <name type="scientific">Pelagomonas calceolata</name>
    <dbReference type="NCBI Taxonomy" id="35677"/>
    <lineage>
        <taxon>Eukaryota</taxon>
        <taxon>Sar</taxon>
        <taxon>Stramenopiles</taxon>
        <taxon>Ochrophyta</taxon>
        <taxon>Pelagophyceae</taxon>
        <taxon>Pelagomonadales</taxon>
        <taxon>Pelagomonadaceae</taxon>
        <taxon>Pelagomonas</taxon>
    </lineage>
</organism>
<dbReference type="PROSITE" id="PS50297">
    <property type="entry name" value="ANK_REP_REGION"/>
    <property type="match status" value="14"/>
</dbReference>
<dbReference type="InterPro" id="IPR001680">
    <property type="entry name" value="WD40_rpt"/>
</dbReference>
<dbReference type="Gene3D" id="3.40.50.300">
    <property type="entry name" value="P-loop containing nucleotide triphosphate hydrolases"/>
    <property type="match status" value="1"/>
</dbReference>
<feature type="repeat" description="ANK" evidence="4">
    <location>
        <begin position="1864"/>
        <end position="1896"/>
    </location>
</feature>
<dbReference type="EMBL" id="CAKKNE010000003">
    <property type="protein sequence ID" value="CAH0371360.1"/>
    <property type="molecule type" value="Genomic_DNA"/>
</dbReference>
<feature type="repeat" description="ANK" evidence="4">
    <location>
        <begin position="2061"/>
        <end position="2093"/>
    </location>
</feature>
<keyword evidence="3 4" id="KW-0040">ANK repeat</keyword>
<dbReference type="PANTHER" id="PTHR24123:SF33">
    <property type="entry name" value="PROTEIN HOS4"/>
    <property type="match status" value="1"/>
</dbReference>
<dbReference type="InterPro" id="IPR002999">
    <property type="entry name" value="Tudor"/>
</dbReference>
<dbReference type="SMART" id="SM00248">
    <property type="entry name" value="ANK"/>
    <property type="match status" value="17"/>
</dbReference>
<feature type="repeat" description="WD" evidence="5">
    <location>
        <begin position="1170"/>
        <end position="1215"/>
    </location>
</feature>
<dbReference type="InterPro" id="IPR015943">
    <property type="entry name" value="WD40/YVTN_repeat-like_dom_sf"/>
</dbReference>
<dbReference type="Pfam" id="PF24883">
    <property type="entry name" value="NPHP3_N"/>
    <property type="match status" value="1"/>
</dbReference>
<keyword evidence="8" id="KW-1185">Reference proteome</keyword>
<dbReference type="InterPro" id="IPR020472">
    <property type="entry name" value="WD40_PAC1"/>
</dbReference>
<protein>
    <recommendedName>
        <fullName evidence="6">NACHT domain-containing protein</fullName>
    </recommendedName>
</protein>
<comment type="caution">
    <text evidence="7">The sequence shown here is derived from an EMBL/GenBank/DDBJ whole genome shotgun (WGS) entry which is preliminary data.</text>
</comment>
<evidence type="ECO:0000256" key="5">
    <source>
        <dbReference type="PROSITE-ProRule" id="PRU00221"/>
    </source>
</evidence>
<evidence type="ECO:0000256" key="2">
    <source>
        <dbReference type="ARBA" id="ARBA00022737"/>
    </source>
</evidence>
<proteinExistence type="predicted"/>
<feature type="domain" description="NACHT" evidence="6">
    <location>
        <begin position="112"/>
        <end position="258"/>
    </location>
</feature>
<dbReference type="SUPFAM" id="SSF48403">
    <property type="entry name" value="Ankyrin repeat"/>
    <property type="match status" value="3"/>
</dbReference>
<feature type="repeat" description="ANK" evidence="4">
    <location>
        <begin position="2127"/>
        <end position="2159"/>
    </location>
</feature>
<dbReference type="InterPro" id="IPR036770">
    <property type="entry name" value="Ankyrin_rpt-contain_sf"/>
</dbReference>
<dbReference type="PRINTS" id="PR01415">
    <property type="entry name" value="ANKYRIN"/>
</dbReference>
<evidence type="ECO:0000256" key="1">
    <source>
        <dbReference type="ARBA" id="ARBA00022574"/>
    </source>
</evidence>
<dbReference type="OrthoDB" id="206617at2759"/>
<reference evidence="7" key="1">
    <citation type="submission" date="2021-11" db="EMBL/GenBank/DDBJ databases">
        <authorList>
            <consortium name="Genoscope - CEA"/>
            <person name="William W."/>
        </authorList>
    </citation>
    <scope>NUCLEOTIDE SEQUENCE</scope>
</reference>
<dbReference type="SUPFAM" id="SSF52540">
    <property type="entry name" value="P-loop containing nucleoside triphosphate hydrolases"/>
    <property type="match status" value="1"/>
</dbReference>
<dbReference type="Gene3D" id="2.30.30.140">
    <property type="match status" value="2"/>
</dbReference>
<feature type="repeat" description="ANK" evidence="4">
    <location>
        <begin position="1798"/>
        <end position="1830"/>
    </location>
</feature>
<feature type="repeat" description="ANK" evidence="4">
    <location>
        <begin position="1611"/>
        <end position="1643"/>
    </location>
</feature>
<dbReference type="InterPro" id="IPR036322">
    <property type="entry name" value="WD40_repeat_dom_sf"/>
</dbReference>
<evidence type="ECO:0000259" key="6">
    <source>
        <dbReference type="PROSITE" id="PS50837"/>
    </source>
</evidence>
<evidence type="ECO:0000313" key="8">
    <source>
        <dbReference type="Proteomes" id="UP000789595"/>
    </source>
</evidence>
<dbReference type="PRINTS" id="PR00320">
    <property type="entry name" value="GPROTEINBRPT"/>
</dbReference>
<gene>
    <name evidence="7" type="ORF">PECAL_3P12990</name>
</gene>
<feature type="repeat" description="ANK" evidence="4">
    <location>
        <begin position="1765"/>
        <end position="1797"/>
    </location>
</feature>
<evidence type="ECO:0000313" key="7">
    <source>
        <dbReference type="EMBL" id="CAH0371360.1"/>
    </source>
</evidence>